<dbReference type="Proteomes" id="UP000000768">
    <property type="component" value="Chromosome 8"/>
</dbReference>
<dbReference type="AlphaFoldDB" id="A0A1Z5R7P2"/>
<name>A0A1Z5R7P2_SORBI</name>
<protein>
    <recommendedName>
        <fullName evidence="3">F-box domain-containing protein</fullName>
    </recommendedName>
</protein>
<sequence>MMPMTSTTVHEVPILPNEILEDIFLCLDAAADVVWAFVACKSHRRVVCNHRFLCRDQIEPAVPLQPLPCSLRIKLAVLPRHLTRRRWISCDSSR</sequence>
<evidence type="ECO:0000313" key="1">
    <source>
        <dbReference type="EMBL" id="OQU79599.1"/>
    </source>
</evidence>
<dbReference type="Gramene" id="OQU79599">
    <property type="protein sequence ID" value="OQU79599"/>
    <property type="gene ID" value="SORBI_3008G168650"/>
</dbReference>
<evidence type="ECO:0000313" key="2">
    <source>
        <dbReference type="Proteomes" id="UP000000768"/>
    </source>
</evidence>
<reference evidence="1 2" key="1">
    <citation type="journal article" date="2009" name="Nature">
        <title>The Sorghum bicolor genome and the diversification of grasses.</title>
        <authorList>
            <person name="Paterson A.H."/>
            <person name="Bowers J.E."/>
            <person name="Bruggmann R."/>
            <person name="Dubchak I."/>
            <person name="Grimwood J."/>
            <person name="Gundlach H."/>
            <person name="Haberer G."/>
            <person name="Hellsten U."/>
            <person name="Mitros T."/>
            <person name="Poliakov A."/>
            <person name="Schmutz J."/>
            <person name="Spannagl M."/>
            <person name="Tang H."/>
            <person name="Wang X."/>
            <person name="Wicker T."/>
            <person name="Bharti A.K."/>
            <person name="Chapman J."/>
            <person name="Feltus F.A."/>
            <person name="Gowik U."/>
            <person name="Grigoriev I.V."/>
            <person name="Lyons E."/>
            <person name="Maher C.A."/>
            <person name="Martis M."/>
            <person name="Narechania A."/>
            <person name="Otillar R.P."/>
            <person name="Penning B.W."/>
            <person name="Salamov A.A."/>
            <person name="Wang Y."/>
            <person name="Zhang L."/>
            <person name="Carpita N.C."/>
            <person name="Freeling M."/>
            <person name="Gingle A.R."/>
            <person name="Hash C.T."/>
            <person name="Keller B."/>
            <person name="Klein P."/>
            <person name="Kresovich S."/>
            <person name="McCann M.C."/>
            <person name="Ming R."/>
            <person name="Peterson D.G."/>
            <person name="Mehboob-ur-Rahman"/>
            <person name="Ware D."/>
            <person name="Westhoff P."/>
            <person name="Mayer K.F."/>
            <person name="Messing J."/>
            <person name="Rokhsar D.S."/>
        </authorList>
    </citation>
    <scope>NUCLEOTIDE SEQUENCE [LARGE SCALE GENOMIC DNA]</scope>
    <source>
        <strain evidence="2">cv. BTx623</strain>
    </source>
</reference>
<keyword evidence="2" id="KW-1185">Reference proteome</keyword>
<reference evidence="2" key="2">
    <citation type="journal article" date="2018" name="Plant J.">
        <title>The Sorghum bicolor reference genome: improved assembly, gene annotations, a transcriptome atlas, and signatures of genome organization.</title>
        <authorList>
            <person name="McCormick R.F."/>
            <person name="Truong S.K."/>
            <person name="Sreedasyam A."/>
            <person name="Jenkins J."/>
            <person name="Shu S."/>
            <person name="Sims D."/>
            <person name="Kennedy M."/>
            <person name="Amirebrahimi M."/>
            <person name="Weers B.D."/>
            <person name="McKinley B."/>
            <person name="Mattison A."/>
            <person name="Morishige D.T."/>
            <person name="Grimwood J."/>
            <person name="Schmutz J."/>
            <person name="Mullet J.E."/>
        </authorList>
    </citation>
    <scope>NUCLEOTIDE SEQUENCE [LARGE SCALE GENOMIC DNA]</scope>
    <source>
        <strain evidence="2">cv. BTx623</strain>
    </source>
</reference>
<accession>A0A1Z5R7P2</accession>
<dbReference type="EMBL" id="CM000767">
    <property type="protein sequence ID" value="OQU79599.1"/>
    <property type="molecule type" value="Genomic_DNA"/>
</dbReference>
<dbReference type="InParanoid" id="A0A1Z5R7P2"/>
<proteinExistence type="predicted"/>
<evidence type="ECO:0008006" key="3">
    <source>
        <dbReference type="Google" id="ProtNLM"/>
    </source>
</evidence>
<gene>
    <name evidence="1" type="ORF">SORBI_3008G168650</name>
</gene>
<organism evidence="1 2">
    <name type="scientific">Sorghum bicolor</name>
    <name type="common">Sorghum</name>
    <name type="synonym">Sorghum vulgare</name>
    <dbReference type="NCBI Taxonomy" id="4558"/>
    <lineage>
        <taxon>Eukaryota</taxon>
        <taxon>Viridiplantae</taxon>
        <taxon>Streptophyta</taxon>
        <taxon>Embryophyta</taxon>
        <taxon>Tracheophyta</taxon>
        <taxon>Spermatophyta</taxon>
        <taxon>Magnoliopsida</taxon>
        <taxon>Liliopsida</taxon>
        <taxon>Poales</taxon>
        <taxon>Poaceae</taxon>
        <taxon>PACMAD clade</taxon>
        <taxon>Panicoideae</taxon>
        <taxon>Andropogonodae</taxon>
        <taxon>Andropogoneae</taxon>
        <taxon>Sorghinae</taxon>
        <taxon>Sorghum</taxon>
    </lineage>
</organism>